<reference evidence="2 3" key="1">
    <citation type="submission" date="2016-04" db="EMBL/GenBank/DDBJ databases">
        <title>Genome analysis of Thermosulfurimonas dismutans, the first thermophilic sulfur-disproportionating bacterium of the phylum Thermodesulfobacteria.</title>
        <authorList>
            <person name="Mardanov A.V."/>
            <person name="Beletsky A.V."/>
            <person name="Kadnikov V.V."/>
            <person name="Slobodkin A.I."/>
            <person name="Ravin N.V."/>
        </authorList>
    </citation>
    <scope>NUCLEOTIDE SEQUENCE [LARGE SCALE GENOMIC DNA]</scope>
    <source>
        <strain evidence="2 3">S95</strain>
    </source>
</reference>
<evidence type="ECO:0000256" key="1">
    <source>
        <dbReference type="SAM" id="Phobius"/>
    </source>
</evidence>
<name>A0A179D4G4_9BACT</name>
<keyword evidence="3" id="KW-1185">Reference proteome</keyword>
<keyword evidence="1" id="KW-1133">Transmembrane helix</keyword>
<organism evidence="2 3">
    <name type="scientific">Thermosulfurimonas dismutans</name>
    <dbReference type="NCBI Taxonomy" id="999894"/>
    <lineage>
        <taxon>Bacteria</taxon>
        <taxon>Pseudomonadati</taxon>
        <taxon>Thermodesulfobacteriota</taxon>
        <taxon>Thermodesulfobacteria</taxon>
        <taxon>Thermodesulfobacteriales</taxon>
        <taxon>Thermodesulfobacteriaceae</taxon>
        <taxon>Thermosulfurimonas</taxon>
    </lineage>
</organism>
<keyword evidence="1" id="KW-0472">Membrane</keyword>
<gene>
    <name evidence="2" type="ORF">TDIS_1053</name>
</gene>
<proteinExistence type="predicted"/>
<protein>
    <submittedName>
        <fullName evidence="2">Uncharacterized protein</fullName>
    </submittedName>
</protein>
<keyword evidence="1" id="KW-0812">Transmembrane</keyword>
<dbReference type="EMBL" id="LWLG01000005">
    <property type="protein sequence ID" value="OAQ20926.1"/>
    <property type="molecule type" value="Genomic_DNA"/>
</dbReference>
<accession>A0A179D4G4</accession>
<feature type="transmembrane region" description="Helical" evidence="1">
    <location>
        <begin position="21"/>
        <end position="38"/>
    </location>
</feature>
<sequence length="522" mass="59914">MILRKDLEVIDFLKGDELMRGASLLIFFWVLGILPPSVCGFGKVFKDSLHGVEVDLPPGYYLRVPSGQGRILIKNEGGLGGLSIFMLKNPKSWDPGYFIKVFSISLPTSKIFYRKIDKNSVMAICEATYASFSPYFDAEYTYAGILTERWSSPVRAAMFVRRGCHYTLAMVAVPPSGGSLKDLFQVASSLKIQPPFRPFRSQPVQSVVFGIPAYYVDVPEGWRLENMNTMGTYGEIPCFCVKGREGGACYFRVWTQSFQSMFFQMPIGMAKVFVPGQGERPWSSFILSPEEAISLYLGFWGFEIPINVEVGKDVVWFERLLRQSIPSPIIGLWVRHFYFSGRNFSGEGVLGETRMQVVNMSTATLSVGYTGMLGIWWGESEKTRSLAEGVIRSIEVNPEWERRQMKVMTEEMRKEMAHRRWIWNEFRKTHDYISRLHRGTIKAEEVFQEEMARAYTNILSDYTYARDPETGEVFHLEDDAREYWRNAEGDIVKFEGEVLDPRALEVEGWRRLEVRPEGFGKW</sequence>
<dbReference type="Proteomes" id="UP000078390">
    <property type="component" value="Unassembled WGS sequence"/>
</dbReference>
<dbReference type="AlphaFoldDB" id="A0A179D4G4"/>
<comment type="caution">
    <text evidence="2">The sequence shown here is derived from an EMBL/GenBank/DDBJ whole genome shotgun (WGS) entry which is preliminary data.</text>
</comment>
<evidence type="ECO:0000313" key="2">
    <source>
        <dbReference type="EMBL" id="OAQ20926.1"/>
    </source>
</evidence>
<evidence type="ECO:0000313" key="3">
    <source>
        <dbReference type="Proteomes" id="UP000078390"/>
    </source>
</evidence>